<name>A0A4C1XLM9_EUMVA</name>
<feature type="signal peptide" evidence="2">
    <location>
        <begin position="1"/>
        <end position="19"/>
    </location>
</feature>
<sequence>MKRVRVIVALSLSFNLSFTKYLIPTQEVGNAPVTPSRLRVSMGDDGHSISGGLQARLQLKRAERRAVLTKSTITMSFGPRAPPGAGSRPARLREHAAPARARLGAALLTSRECGTSVLESRA</sequence>
<accession>A0A4C1XLM9</accession>
<protein>
    <submittedName>
        <fullName evidence="3">Uncharacterized protein</fullName>
    </submittedName>
</protein>
<dbReference type="EMBL" id="BGZK01000869">
    <property type="protein sequence ID" value="GBP63414.1"/>
    <property type="molecule type" value="Genomic_DNA"/>
</dbReference>
<proteinExistence type="predicted"/>
<evidence type="ECO:0000256" key="1">
    <source>
        <dbReference type="SAM" id="MobiDB-lite"/>
    </source>
</evidence>
<keyword evidence="2" id="KW-0732">Signal</keyword>
<comment type="caution">
    <text evidence="3">The sequence shown here is derived from an EMBL/GenBank/DDBJ whole genome shotgun (WGS) entry which is preliminary data.</text>
</comment>
<evidence type="ECO:0000313" key="4">
    <source>
        <dbReference type="Proteomes" id="UP000299102"/>
    </source>
</evidence>
<gene>
    <name evidence="3" type="ORF">EVAR_35304_1</name>
</gene>
<keyword evidence="4" id="KW-1185">Reference proteome</keyword>
<reference evidence="3 4" key="1">
    <citation type="journal article" date="2019" name="Commun. Biol.">
        <title>The bagworm genome reveals a unique fibroin gene that provides high tensile strength.</title>
        <authorList>
            <person name="Kono N."/>
            <person name="Nakamura H."/>
            <person name="Ohtoshi R."/>
            <person name="Tomita M."/>
            <person name="Numata K."/>
            <person name="Arakawa K."/>
        </authorList>
    </citation>
    <scope>NUCLEOTIDE SEQUENCE [LARGE SCALE GENOMIC DNA]</scope>
</reference>
<dbReference type="Proteomes" id="UP000299102">
    <property type="component" value="Unassembled WGS sequence"/>
</dbReference>
<feature type="region of interest" description="Disordered" evidence="1">
    <location>
        <begin position="75"/>
        <end position="96"/>
    </location>
</feature>
<feature type="chain" id="PRO_5020032923" evidence="2">
    <location>
        <begin position="20"/>
        <end position="122"/>
    </location>
</feature>
<organism evidence="3 4">
    <name type="scientific">Eumeta variegata</name>
    <name type="common">Bagworm moth</name>
    <name type="synonym">Eumeta japonica</name>
    <dbReference type="NCBI Taxonomy" id="151549"/>
    <lineage>
        <taxon>Eukaryota</taxon>
        <taxon>Metazoa</taxon>
        <taxon>Ecdysozoa</taxon>
        <taxon>Arthropoda</taxon>
        <taxon>Hexapoda</taxon>
        <taxon>Insecta</taxon>
        <taxon>Pterygota</taxon>
        <taxon>Neoptera</taxon>
        <taxon>Endopterygota</taxon>
        <taxon>Lepidoptera</taxon>
        <taxon>Glossata</taxon>
        <taxon>Ditrysia</taxon>
        <taxon>Tineoidea</taxon>
        <taxon>Psychidae</taxon>
        <taxon>Oiketicinae</taxon>
        <taxon>Eumeta</taxon>
    </lineage>
</organism>
<dbReference type="AlphaFoldDB" id="A0A4C1XLM9"/>
<evidence type="ECO:0000256" key="2">
    <source>
        <dbReference type="SAM" id="SignalP"/>
    </source>
</evidence>
<evidence type="ECO:0000313" key="3">
    <source>
        <dbReference type="EMBL" id="GBP63414.1"/>
    </source>
</evidence>